<evidence type="ECO:0000313" key="2">
    <source>
        <dbReference type="Proteomes" id="UP000017548"/>
    </source>
</evidence>
<dbReference type="Proteomes" id="UP000017548">
    <property type="component" value="Unassembled WGS sequence"/>
</dbReference>
<accession>A0ABN0PRR5</accession>
<dbReference type="InterPro" id="IPR021811">
    <property type="entry name" value="DUF3389"/>
</dbReference>
<proteinExistence type="predicted"/>
<dbReference type="EMBL" id="AXZL01000043">
    <property type="protein sequence ID" value="ESE42868.1"/>
    <property type="molecule type" value="Genomic_DNA"/>
</dbReference>
<comment type="caution">
    <text evidence="1">The sequence shown here is derived from an EMBL/GenBank/DDBJ whole genome shotgun (WGS) entry which is preliminary data.</text>
</comment>
<evidence type="ECO:0000313" key="1">
    <source>
        <dbReference type="EMBL" id="ESE42868.1"/>
    </source>
</evidence>
<sequence length="108" mass="11972">MINGSASLKVHPWRNNFAIMARFNSDYHESGIAMLVEFSQGKLIATEFEVQIRLNMANVVLQAAAEDISLRLEPPMIIANGGGVRWSIKLDNTNQLDALQALLGIDYL</sequence>
<keyword evidence="2" id="KW-1185">Reference proteome</keyword>
<organism evidence="1 2">
    <name type="scientific">Shewanella decolorationis S12</name>
    <dbReference type="NCBI Taxonomy" id="1353536"/>
    <lineage>
        <taxon>Bacteria</taxon>
        <taxon>Pseudomonadati</taxon>
        <taxon>Pseudomonadota</taxon>
        <taxon>Gammaproteobacteria</taxon>
        <taxon>Alteromonadales</taxon>
        <taxon>Shewanellaceae</taxon>
        <taxon>Shewanella</taxon>
    </lineage>
</organism>
<name>A0ABN0PRR5_9GAMM</name>
<gene>
    <name evidence="1" type="ORF">SHD_0515</name>
</gene>
<reference evidence="1 2" key="1">
    <citation type="journal article" date="2013" name="Genome Announc.">
        <title>Draft Genome Sequence of Shewanella decolorationis S12, a Dye-Degrading Bacterium Isolated from a Wastewater Treatment Plant.</title>
        <authorList>
            <person name="Xu M."/>
            <person name="Fang Y."/>
            <person name="Liu J."/>
            <person name="Chen X."/>
            <person name="Sun G."/>
            <person name="Guo J."/>
            <person name="Hua Z."/>
            <person name="Tu Q."/>
            <person name="Wu L."/>
            <person name="Zhou J."/>
            <person name="Liu X."/>
        </authorList>
    </citation>
    <scope>NUCLEOTIDE SEQUENCE [LARGE SCALE GENOMIC DNA]</scope>
    <source>
        <strain evidence="1 2">S12</strain>
    </source>
</reference>
<protein>
    <submittedName>
        <fullName evidence="1">Phosphotransferase system iia component</fullName>
    </submittedName>
</protein>
<dbReference type="Pfam" id="PF11869">
    <property type="entry name" value="DUF3389"/>
    <property type="match status" value="1"/>
</dbReference>